<reference evidence="2 3" key="1">
    <citation type="journal article" date="2012" name="Extremophiles">
        <title>Thermotomaculum hydrothermale gen. nov., sp. nov., a novel heterotrophic thermophile within the phylum Acidobacteria from a deep-sea hydrothermal vent chimney in the Southern Okinawa Trough.</title>
        <authorList>
            <person name="Izumi H."/>
            <person name="Nunoura T."/>
            <person name="Miyazaki M."/>
            <person name="Mino S."/>
            <person name="Toki T."/>
            <person name="Takai K."/>
            <person name="Sako Y."/>
            <person name="Sawabe T."/>
            <person name="Nakagawa S."/>
        </authorList>
    </citation>
    <scope>NUCLEOTIDE SEQUENCE [LARGE SCALE GENOMIC DNA]</scope>
    <source>
        <strain evidence="2 3">AC55</strain>
    </source>
</reference>
<organism evidence="2 3">
    <name type="scientific">Thermotomaculum hydrothermale</name>
    <dbReference type="NCBI Taxonomy" id="981385"/>
    <lineage>
        <taxon>Bacteria</taxon>
        <taxon>Pseudomonadati</taxon>
        <taxon>Acidobacteriota</taxon>
        <taxon>Holophagae</taxon>
        <taxon>Thermotomaculales</taxon>
        <taxon>Thermotomaculaceae</taxon>
        <taxon>Thermotomaculum</taxon>
    </lineage>
</organism>
<feature type="compositionally biased region" description="Polar residues" evidence="1">
    <location>
        <begin position="56"/>
        <end position="65"/>
    </location>
</feature>
<dbReference type="AlphaFoldDB" id="A0A7R6PRR4"/>
<evidence type="ECO:0008006" key="4">
    <source>
        <dbReference type="Google" id="ProtNLM"/>
    </source>
</evidence>
<dbReference type="KEGG" id="thyd:TTHT_1647"/>
<evidence type="ECO:0000313" key="2">
    <source>
        <dbReference type="EMBL" id="BBB33131.1"/>
    </source>
</evidence>
<feature type="region of interest" description="Disordered" evidence="1">
    <location>
        <begin position="50"/>
        <end position="75"/>
    </location>
</feature>
<protein>
    <recommendedName>
        <fullName evidence="4">DUF2188 domain-containing protein</fullName>
    </recommendedName>
</protein>
<gene>
    <name evidence="2" type="ORF">TTHT_1647</name>
</gene>
<evidence type="ECO:0000313" key="3">
    <source>
        <dbReference type="Proteomes" id="UP000595564"/>
    </source>
</evidence>
<accession>A0A7R6PRR4</accession>
<dbReference type="EMBL" id="AP017470">
    <property type="protein sequence ID" value="BBB33131.1"/>
    <property type="molecule type" value="Genomic_DNA"/>
</dbReference>
<evidence type="ECO:0000256" key="1">
    <source>
        <dbReference type="SAM" id="MobiDB-lite"/>
    </source>
</evidence>
<name>A0A7R6PRR4_9BACT</name>
<dbReference type="InterPro" id="IPR018691">
    <property type="entry name" value="DUF2188"/>
</dbReference>
<feature type="region of interest" description="Disordered" evidence="1">
    <location>
        <begin position="1"/>
        <end position="33"/>
    </location>
</feature>
<dbReference type="Pfam" id="PF09954">
    <property type="entry name" value="DUF2188"/>
    <property type="match status" value="1"/>
</dbReference>
<dbReference type="RefSeq" id="WP_201327430.1">
    <property type="nucleotide sequence ID" value="NZ_AP017470.1"/>
</dbReference>
<keyword evidence="3" id="KW-1185">Reference proteome</keyword>
<proteinExistence type="predicted"/>
<sequence length="75" mass="8613">MKKTSFHVVPQKGKWAIKQEKKTPLQSTRTKKEAIEKAKKIAKNKKTELIIHNKNGKISNRNSYGNDPCPPKDKK</sequence>
<dbReference type="Proteomes" id="UP000595564">
    <property type="component" value="Chromosome"/>
</dbReference>